<evidence type="ECO:0000313" key="2">
    <source>
        <dbReference type="Proteomes" id="UP000052023"/>
    </source>
</evidence>
<organism evidence="1 2">
    <name type="scientific">Bradyrhizobium retamae</name>
    <dbReference type="NCBI Taxonomy" id="1300035"/>
    <lineage>
        <taxon>Bacteria</taxon>
        <taxon>Pseudomonadati</taxon>
        <taxon>Pseudomonadota</taxon>
        <taxon>Alphaproteobacteria</taxon>
        <taxon>Hyphomicrobiales</taxon>
        <taxon>Nitrobacteraceae</taxon>
        <taxon>Bradyrhizobium</taxon>
    </lineage>
</organism>
<evidence type="ECO:0000313" key="1">
    <source>
        <dbReference type="EMBL" id="KRR15810.1"/>
    </source>
</evidence>
<dbReference type="EMBL" id="LLYA01000225">
    <property type="protein sequence ID" value="KRR15810.1"/>
    <property type="molecule type" value="Genomic_DNA"/>
</dbReference>
<dbReference type="AlphaFoldDB" id="A0A0R3M6C6"/>
<sequence>MSQNALDRLMAAFKQGPDAAQQALDAWSQAAEDRFADRFAAAKADMAVARAEMQRSFAATNDQMQENVAGWLKRAQESYVKWQNTTPVPAVQLTAAEIADVLKKAAPIGVDPSKIGDADAYIFALDGKQYTFKKDGTAWVNDAGVPTSEEQKQDVLAIMANDIRSLTDYLRDYGGVDMSLVV</sequence>
<dbReference type="Proteomes" id="UP000052023">
    <property type="component" value="Unassembled WGS sequence"/>
</dbReference>
<gene>
    <name evidence="1" type="ORF">CQ13_13890</name>
</gene>
<keyword evidence="2" id="KW-1185">Reference proteome</keyword>
<protein>
    <submittedName>
        <fullName evidence="1">Uncharacterized protein</fullName>
    </submittedName>
</protein>
<reference evidence="1 2" key="1">
    <citation type="submission" date="2014-03" db="EMBL/GenBank/DDBJ databases">
        <title>Bradyrhizobium valentinum sp. nov., isolated from effective nodules of Lupinus mariae-josephae, a lupine endemic of basic-lime soils in Eastern Spain.</title>
        <authorList>
            <person name="Duran D."/>
            <person name="Rey L."/>
            <person name="Navarro A."/>
            <person name="Busquets A."/>
            <person name="Imperial J."/>
            <person name="Ruiz-Argueso T."/>
        </authorList>
    </citation>
    <scope>NUCLEOTIDE SEQUENCE [LARGE SCALE GENOMIC DNA]</scope>
    <source>
        <strain evidence="1 2">Ro19</strain>
    </source>
</reference>
<accession>A0A0R3M6C6</accession>
<comment type="caution">
    <text evidence="1">The sequence shown here is derived from an EMBL/GenBank/DDBJ whole genome shotgun (WGS) entry which is preliminary data.</text>
</comment>
<proteinExistence type="predicted"/>
<name>A0A0R3M6C6_9BRAD</name>